<evidence type="ECO:0000313" key="2">
    <source>
        <dbReference type="EMBL" id="VVB03333.1"/>
    </source>
</evidence>
<dbReference type="Pfam" id="PF03080">
    <property type="entry name" value="Neprosin"/>
    <property type="match status" value="1"/>
</dbReference>
<gene>
    <name evidence="2" type="ORF">ANE_LOCUS13777</name>
</gene>
<comment type="caution">
    <text evidence="2">The sequence shown here is derived from an EMBL/GenBank/DDBJ whole genome shotgun (WGS) entry which is preliminary data.</text>
</comment>
<organism evidence="2 3">
    <name type="scientific">Arabis nemorensis</name>
    <dbReference type="NCBI Taxonomy" id="586526"/>
    <lineage>
        <taxon>Eukaryota</taxon>
        <taxon>Viridiplantae</taxon>
        <taxon>Streptophyta</taxon>
        <taxon>Embryophyta</taxon>
        <taxon>Tracheophyta</taxon>
        <taxon>Spermatophyta</taxon>
        <taxon>Magnoliopsida</taxon>
        <taxon>eudicotyledons</taxon>
        <taxon>Gunneridae</taxon>
        <taxon>Pentapetalae</taxon>
        <taxon>rosids</taxon>
        <taxon>malvids</taxon>
        <taxon>Brassicales</taxon>
        <taxon>Brassicaceae</taxon>
        <taxon>Arabideae</taxon>
        <taxon>Arabis</taxon>
    </lineage>
</organism>
<reference evidence="2" key="1">
    <citation type="submission" date="2019-07" db="EMBL/GenBank/DDBJ databases">
        <authorList>
            <person name="Dittberner H."/>
        </authorList>
    </citation>
    <scope>NUCLEOTIDE SEQUENCE [LARGE SCALE GENOMIC DNA]</scope>
</reference>
<dbReference type="PROSITE" id="PS52045">
    <property type="entry name" value="NEPROSIN_PEP_CD"/>
    <property type="match status" value="1"/>
</dbReference>
<name>A0A565BNV4_9BRAS</name>
<dbReference type="OrthoDB" id="1858978at2759"/>
<sequence>MGSGHFAEEGFKKAAFFHTLEYLGGYKHPITPALDSLQTSVTRPECYNLNVGSSQRWGTYFFYGGPGRNPRCP</sequence>
<protein>
    <recommendedName>
        <fullName evidence="1">Neprosin PEP catalytic domain-containing protein</fullName>
    </recommendedName>
</protein>
<dbReference type="InterPro" id="IPR004314">
    <property type="entry name" value="Neprosin"/>
</dbReference>
<dbReference type="Proteomes" id="UP000489600">
    <property type="component" value="Unassembled WGS sequence"/>
</dbReference>
<proteinExistence type="predicted"/>
<feature type="domain" description="Neprosin PEP catalytic" evidence="1">
    <location>
        <begin position="1"/>
        <end position="73"/>
    </location>
</feature>
<evidence type="ECO:0000313" key="3">
    <source>
        <dbReference type="Proteomes" id="UP000489600"/>
    </source>
</evidence>
<accession>A0A565BNV4</accession>
<dbReference type="AlphaFoldDB" id="A0A565BNV4"/>
<dbReference type="EMBL" id="CABITT030000004">
    <property type="protein sequence ID" value="VVB03333.1"/>
    <property type="molecule type" value="Genomic_DNA"/>
</dbReference>
<keyword evidence="3" id="KW-1185">Reference proteome</keyword>
<evidence type="ECO:0000259" key="1">
    <source>
        <dbReference type="PROSITE" id="PS52045"/>
    </source>
</evidence>